<dbReference type="Gene3D" id="1.10.287.1490">
    <property type="match status" value="1"/>
</dbReference>
<dbReference type="Proteomes" id="UP001157974">
    <property type="component" value="Unassembled WGS sequence"/>
</dbReference>
<evidence type="ECO:0000313" key="3">
    <source>
        <dbReference type="EMBL" id="KAJ8907940.1"/>
    </source>
</evidence>
<keyword evidence="4" id="KW-1185">Reference proteome</keyword>
<name>A0AAV8UZ96_9RHOD</name>
<keyword evidence="2" id="KW-0472">Membrane</keyword>
<organism evidence="3 4">
    <name type="scientific">Rhodosorus marinus</name>
    <dbReference type="NCBI Taxonomy" id="101924"/>
    <lineage>
        <taxon>Eukaryota</taxon>
        <taxon>Rhodophyta</taxon>
        <taxon>Stylonematophyceae</taxon>
        <taxon>Stylonematales</taxon>
        <taxon>Stylonemataceae</taxon>
        <taxon>Rhodosorus</taxon>
    </lineage>
</organism>
<gene>
    <name evidence="3" type="ORF">NDN08_008043</name>
</gene>
<sequence>MFEPEPYEPVNDPENGSMDAEALSAELLKLRKENTVMRKMSEDALRAKEDYRQKYMEIEKAFAPTMEELTAANKSLEEADEILEEIQGKVDQAESSKTAADQLYQQANEENARLTEIVDDLDKQIEAAKSGLAKAEEDNERTQQEAEKLRVSLEQAKGATEEMNREKHDLLKSHAETTSALRKEIEEEKKMLEEAKAQVVKFSAEASTAKQQLAELQKEVAELQKAAVESSAAMETLHADLAKTADGMKTAQDTVAKLEAENAAKPEPKSQLIPGVGVGALVTGAALLLLRAISKPRSN</sequence>
<keyword evidence="2" id="KW-0812">Transmembrane</keyword>
<dbReference type="AlphaFoldDB" id="A0AAV8UZ96"/>
<dbReference type="EMBL" id="JAMWBK010000002">
    <property type="protein sequence ID" value="KAJ8907940.1"/>
    <property type="molecule type" value="Genomic_DNA"/>
</dbReference>
<proteinExistence type="predicted"/>
<protein>
    <submittedName>
        <fullName evidence="3">Uncharacterized protein</fullName>
    </submittedName>
</protein>
<evidence type="ECO:0000256" key="1">
    <source>
        <dbReference type="SAM" id="MobiDB-lite"/>
    </source>
</evidence>
<feature type="region of interest" description="Disordered" evidence="1">
    <location>
        <begin position="157"/>
        <end position="178"/>
    </location>
</feature>
<accession>A0AAV8UZ96</accession>
<feature type="compositionally biased region" description="Basic and acidic residues" evidence="1">
    <location>
        <begin position="159"/>
        <end position="178"/>
    </location>
</feature>
<evidence type="ECO:0000313" key="4">
    <source>
        <dbReference type="Proteomes" id="UP001157974"/>
    </source>
</evidence>
<keyword evidence="2" id="KW-1133">Transmembrane helix</keyword>
<comment type="caution">
    <text evidence="3">The sequence shown here is derived from an EMBL/GenBank/DDBJ whole genome shotgun (WGS) entry which is preliminary data.</text>
</comment>
<evidence type="ECO:0000256" key="2">
    <source>
        <dbReference type="SAM" id="Phobius"/>
    </source>
</evidence>
<feature type="transmembrane region" description="Helical" evidence="2">
    <location>
        <begin position="272"/>
        <end position="293"/>
    </location>
</feature>
<reference evidence="3 4" key="1">
    <citation type="journal article" date="2023" name="Nat. Commun.">
        <title>Origin of minicircular mitochondrial genomes in red algae.</title>
        <authorList>
            <person name="Lee Y."/>
            <person name="Cho C.H."/>
            <person name="Lee Y.M."/>
            <person name="Park S.I."/>
            <person name="Yang J.H."/>
            <person name="West J.A."/>
            <person name="Bhattacharya D."/>
            <person name="Yoon H.S."/>
        </authorList>
    </citation>
    <scope>NUCLEOTIDE SEQUENCE [LARGE SCALE GENOMIC DNA]</scope>
    <source>
        <strain evidence="3 4">CCMP1338</strain>
        <tissue evidence="3">Whole cell</tissue>
    </source>
</reference>